<dbReference type="OrthoDB" id="242375at2"/>
<dbReference type="Proteomes" id="UP000033632">
    <property type="component" value="Unassembled WGS sequence"/>
</dbReference>
<keyword evidence="2" id="KW-1185">Reference proteome</keyword>
<dbReference type="AlphaFoldDB" id="A0A0F5FW23"/>
<protein>
    <recommendedName>
        <fullName evidence="3">Methane oxygenase PmoA</fullName>
    </recommendedName>
</protein>
<comment type="caution">
    <text evidence="1">The sequence shown here is derived from an EMBL/GenBank/DDBJ whole genome shotgun (WGS) entry which is preliminary data.</text>
</comment>
<dbReference type="EMBL" id="JZEX01000081">
    <property type="protein sequence ID" value="KKB12397.1"/>
    <property type="molecule type" value="Genomic_DNA"/>
</dbReference>
<evidence type="ECO:0000313" key="1">
    <source>
        <dbReference type="EMBL" id="KKB12397.1"/>
    </source>
</evidence>
<name>A0A0F5FW23_9HYPH</name>
<reference evidence="1 2" key="1">
    <citation type="submission" date="2015-03" db="EMBL/GenBank/DDBJ databases">
        <authorList>
            <person name="Hassan Y.I."/>
            <person name="Lepp D."/>
            <person name="Li X.-Z."/>
            <person name="Zhou T."/>
        </authorList>
    </citation>
    <scope>NUCLEOTIDE SEQUENCE [LARGE SCALE GENOMIC DNA]</scope>
    <source>
        <strain evidence="1 2">BD-c194</strain>
    </source>
</reference>
<dbReference type="STRING" id="443610.VE25_07550"/>
<gene>
    <name evidence="1" type="ORF">VE25_07550</name>
</gene>
<organism evidence="1 2">
    <name type="scientific">Devosia geojensis</name>
    <dbReference type="NCBI Taxonomy" id="443610"/>
    <lineage>
        <taxon>Bacteria</taxon>
        <taxon>Pseudomonadati</taxon>
        <taxon>Pseudomonadota</taxon>
        <taxon>Alphaproteobacteria</taxon>
        <taxon>Hyphomicrobiales</taxon>
        <taxon>Devosiaceae</taxon>
        <taxon>Devosia</taxon>
    </lineage>
</organism>
<evidence type="ECO:0008006" key="3">
    <source>
        <dbReference type="Google" id="ProtNLM"/>
    </source>
</evidence>
<dbReference type="RefSeq" id="WP_046107987.1">
    <property type="nucleotide sequence ID" value="NZ_JZEX01000081.1"/>
</dbReference>
<dbReference type="PATRIC" id="fig|443610.3.peg.4079"/>
<proteinExistence type="predicted"/>
<dbReference type="InterPro" id="IPR029475">
    <property type="entry name" value="DUF6807"/>
</dbReference>
<accession>A0A0F5FW23</accession>
<evidence type="ECO:0000313" key="2">
    <source>
        <dbReference type="Proteomes" id="UP000033632"/>
    </source>
</evidence>
<dbReference type="Pfam" id="PF14100">
    <property type="entry name" value="DUF6807"/>
    <property type="match status" value="1"/>
</dbReference>
<sequence>MSEITITVSQDRENLVIARGNGQEVLVHRIPAAARPTIHPIVAPDGNGILTEDRPGHHPWQRGLYTGFNLVNGVGFWRDEPQDGDFAPRLLGEPVASGNTARWTIANRWTHPDGTPLIDEVQGWSLAVENELYVFDLTWTLNALEDVVIGQFMAGGLFLRMPWTPEKGARALNSNGLADKDGEKQRADWQSVWMPIDGRSDGAGMAIMDHPSNPAHPTTWRVDNEFGISPSRVIAESWKIESGSAETYRFRVLTFTGPIVPDDIQRVWKDFAEMATAEQL</sequence>